<dbReference type="PANTHER" id="PTHR36124">
    <property type="match status" value="1"/>
</dbReference>
<organism evidence="2 3">
    <name type="scientific">Gordonia hydrophobica</name>
    <dbReference type="NCBI Taxonomy" id="40516"/>
    <lineage>
        <taxon>Bacteria</taxon>
        <taxon>Bacillati</taxon>
        <taxon>Actinomycetota</taxon>
        <taxon>Actinomycetes</taxon>
        <taxon>Mycobacteriales</taxon>
        <taxon>Gordoniaceae</taxon>
        <taxon>Gordonia</taxon>
    </lineage>
</organism>
<keyword evidence="2" id="KW-0560">Oxidoreductase</keyword>
<dbReference type="RefSeq" id="WP_084247357.1">
    <property type="nucleotide sequence ID" value="NZ_CP136137.1"/>
</dbReference>
<evidence type="ECO:0000313" key="2">
    <source>
        <dbReference type="EMBL" id="WYY05564.1"/>
    </source>
</evidence>
<evidence type="ECO:0000259" key="1">
    <source>
        <dbReference type="Pfam" id="PF09995"/>
    </source>
</evidence>
<name>A0ABZ2TYU3_9ACTN</name>
<feature type="domain" description="ER-bound oxygenase mpaB/mpaB'/Rubber oxygenase catalytic" evidence="1">
    <location>
        <begin position="61"/>
        <end position="244"/>
    </location>
</feature>
<dbReference type="EC" id="1.-.-.-" evidence="2"/>
<gene>
    <name evidence="2" type="ORF">RVF87_10680</name>
</gene>
<reference evidence="2 3" key="1">
    <citation type="journal article" date="2023" name="Virus Evol.">
        <title>Computational host range prediction-The good, the bad, and the ugly.</title>
        <authorList>
            <person name="Howell A.A."/>
            <person name="Versoza C.J."/>
            <person name="Pfeifer S.P."/>
        </authorList>
    </citation>
    <scope>NUCLEOTIDE SEQUENCE [LARGE SCALE GENOMIC DNA]</scope>
    <source>
        <strain evidence="2 3">1610/1b</strain>
    </source>
</reference>
<keyword evidence="3" id="KW-1185">Reference proteome</keyword>
<proteinExistence type="predicted"/>
<dbReference type="Pfam" id="PF09995">
    <property type="entry name" value="MPAB_Lcp_cat"/>
    <property type="match status" value="1"/>
</dbReference>
<dbReference type="PANTHER" id="PTHR36124:SF1">
    <property type="entry name" value="ER-BOUND OXYGENASE MPAB_MPAB'_RUBBER OXYGENASE CATALYTIC DOMAIN-CONTAINING PROTEIN"/>
    <property type="match status" value="1"/>
</dbReference>
<evidence type="ECO:0000313" key="3">
    <source>
        <dbReference type="Proteomes" id="UP001479933"/>
    </source>
</evidence>
<dbReference type="InterPro" id="IPR018713">
    <property type="entry name" value="MPAB/Lcp_cat_dom"/>
</dbReference>
<dbReference type="EMBL" id="CP136137">
    <property type="protein sequence ID" value="WYY05564.1"/>
    <property type="molecule type" value="Genomic_DNA"/>
</dbReference>
<sequence length="303" mass="34649">MTLSTLTSKALAPKTWKNTTSLTAGMDPEAQYHEIYRVLATYEFPWDIMQSLSFALFRTYAVPSVGELLDETREFRDRAQKRYDDTAILLEIPMINGFDSRDGKSAIRRINQMHKMYDIPNEDMLYVLATFVVVPVRWIADYGWRQLTADEIRAMTLYYRALGRHMAIKNVPETYDEFATLMDSYEAEHYVSGGTPGVRRTGDATMDLFASFYLKPVRPLINPFSRAVMDDPLLDAFGYRAPHRLFRAASIAGLKLRGKAVAYLPKRRRPQLIQDMARVKSYPDGFQIDALGTFAKSGCPVKH</sequence>
<dbReference type="Proteomes" id="UP001479933">
    <property type="component" value="Chromosome"/>
</dbReference>
<protein>
    <submittedName>
        <fullName evidence="2">Oxygenase MpaB family protein</fullName>
        <ecNumber evidence="2">1.-.-.-</ecNumber>
    </submittedName>
</protein>
<dbReference type="GO" id="GO:0016491">
    <property type="term" value="F:oxidoreductase activity"/>
    <property type="evidence" value="ECO:0007669"/>
    <property type="project" value="UniProtKB-KW"/>
</dbReference>
<dbReference type="InterPro" id="IPR046366">
    <property type="entry name" value="MPAB"/>
</dbReference>
<accession>A0ABZ2TYU3</accession>